<dbReference type="SMART" id="SM00487">
    <property type="entry name" value="DEXDc"/>
    <property type="match status" value="1"/>
</dbReference>
<dbReference type="InterPro" id="IPR011545">
    <property type="entry name" value="DEAD/DEAH_box_helicase_dom"/>
</dbReference>
<keyword evidence="7" id="KW-0378">Hydrolase</keyword>
<organism evidence="8">
    <name type="scientific">Camponotus floridanus</name>
    <name type="common">Florida carpenter ant</name>
    <dbReference type="NCBI Taxonomy" id="104421"/>
    <lineage>
        <taxon>Eukaryota</taxon>
        <taxon>Metazoa</taxon>
        <taxon>Ecdysozoa</taxon>
        <taxon>Arthropoda</taxon>
        <taxon>Hexapoda</taxon>
        <taxon>Insecta</taxon>
        <taxon>Pterygota</taxon>
        <taxon>Neoptera</taxon>
        <taxon>Endopterygota</taxon>
        <taxon>Hymenoptera</taxon>
        <taxon>Apocrita</taxon>
        <taxon>Aculeata</taxon>
        <taxon>Formicoidea</taxon>
        <taxon>Formicidae</taxon>
        <taxon>Formicinae</taxon>
        <taxon>Camponotus</taxon>
    </lineage>
</organism>
<name>E2AZW5_CAMFO</name>
<evidence type="ECO:0000256" key="4">
    <source>
        <dbReference type="ARBA" id="ARBA00022840"/>
    </source>
</evidence>
<dbReference type="GO" id="GO:0005524">
    <property type="term" value="F:ATP binding"/>
    <property type="evidence" value="ECO:0007669"/>
    <property type="project" value="UniProtKB-KW"/>
</dbReference>
<dbReference type="FunFam" id="3.40.50.300:FF:001760">
    <property type="entry name" value="ATP-dependent RNA helicase"/>
    <property type="match status" value="1"/>
</dbReference>
<feature type="domain" description="Helicase C-terminal" evidence="6">
    <location>
        <begin position="357"/>
        <end position="523"/>
    </location>
</feature>
<dbReference type="InterPro" id="IPR001650">
    <property type="entry name" value="Helicase_C-like"/>
</dbReference>
<dbReference type="InterPro" id="IPR007502">
    <property type="entry name" value="Helicase-assoc_dom"/>
</dbReference>
<evidence type="ECO:0000259" key="6">
    <source>
        <dbReference type="PROSITE" id="PS51194"/>
    </source>
</evidence>
<dbReference type="OMA" id="YNFAYRP"/>
<dbReference type="InParanoid" id="E2AZW5"/>
<proteinExistence type="predicted"/>
<feature type="domain" description="Helicase ATP-binding" evidence="5">
    <location>
        <begin position="128"/>
        <end position="294"/>
    </location>
</feature>
<evidence type="ECO:0000256" key="1">
    <source>
        <dbReference type="ARBA" id="ARBA00004496"/>
    </source>
</evidence>
<evidence type="ECO:0000259" key="5">
    <source>
        <dbReference type="PROSITE" id="PS51192"/>
    </source>
</evidence>
<keyword evidence="4" id="KW-0067">ATP-binding</keyword>
<reference evidence="7 8" key="1">
    <citation type="journal article" date="2010" name="Science">
        <title>Genomic comparison of the ants Camponotus floridanus and Harpegnathos saltator.</title>
        <authorList>
            <person name="Bonasio R."/>
            <person name="Zhang G."/>
            <person name="Ye C."/>
            <person name="Mutti N.S."/>
            <person name="Fang X."/>
            <person name="Qin N."/>
            <person name="Donahue G."/>
            <person name="Yang P."/>
            <person name="Li Q."/>
            <person name="Li C."/>
            <person name="Zhang P."/>
            <person name="Huang Z."/>
            <person name="Berger S.L."/>
            <person name="Reinberg D."/>
            <person name="Wang J."/>
            <person name="Liebig J."/>
        </authorList>
    </citation>
    <scope>NUCLEOTIDE SEQUENCE [LARGE SCALE GENOMIC DNA]</scope>
    <source>
        <strain evidence="8">C129</strain>
    </source>
</reference>
<keyword evidence="8" id="KW-1185">Reference proteome</keyword>
<dbReference type="Gene3D" id="1.20.120.1080">
    <property type="match status" value="1"/>
</dbReference>
<dbReference type="KEGG" id="cfo:105257814"/>
<dbReference type="OrthoDB" id="66977at2759"/>
<dbReference type="GO" id="GO:0003723">
    <property type="term" value="F:RNA binding"/>
    <property type="evidence" value="ECO:0007669"/>
    <property type="project" value="TreeGrafter"/>
</dbReference>
<evidence type="ECO:0000256" key="2">
    <source>
        <dbReference type="ARBA" id="ARBA00022490"/>
    </source>
</evidence>
<dbReference type="Gene3D" id="3.40.50.300">
    <property type="entry name" value="P-loop containing nucleotide triphosphate hydrolases"/>
    <property type="match status" value="2"/>
</dbReference>
<dbReference type="SMART" id="SM00490">
    <property type="entry name" value="HELICc"/>
    <property type="match status" value="1"/>
</dbReference>
<dbReference type="AlphaFoldDB" id="E2AZW5"/>
<dbReference type="CDD" id="cd18791">
    <property type="entry name" value="SF2_C_RHA"/>
    <property type="match status" value="1"/>
</dbReference>
<accession>E2AZW5</accession>
<dbReference type="Proteomes" id="UP000000311">
    <property type="component" value="Unassembled WGS sequence"/>
</dbReference>
<dbReference type="Pfam" id="PF21010">
    <property type="entry name" value="HA2_C"/>
    <property type="match status" value="1"/>
</dbReference>
<dbReference type="InterPro" id="IPR027417">
    <property type="entry name" value="P-loop_NTPase"/>
</dbReference>
<dbReference type="GO" id="GO:0005737">
    <property type="term" value="C:cytoplasm"/>
    <property type="evidence" value="ECO:0007669"/>
    <property type="project" value="UniProtKB-SubCell"/>
</dbReference>
<dbReference type="EMBL" id="GL444280">
    <property type="protein sequence ID" value="EFN61014.1"/>
    <property type="molecule type" value="Genomic_DNA"/>
</dbReference>
<dbReference type="SUPFAM" id="SSF52540">
    <property type="entry name" value="P-loop containing nucleoside triphosphate hydrolases"/>
    <property type="match status" value="1"/>
</dbReference>
<protein>
    <submittedName>
        <fullName evidence="7">Putative ATP-dependent RNA helicase TDRD9</fullName>
    </submittedName>
</protein>
<dbReference type="Pfam" id="PF00271">
    <property type="entry name" value="Helicase_C"/>
    <property type="match status" value="1"/>
</dbReference>
<evidence type="ECO:0000256" key="3">
    <source>
        <dbReference type="ARBA" id="ARBA00022741"/>
    </source>
</evidence>
<keyword evidence="2" id="KW-0963">Cytoplasm</keyword>
<gene>
    <name evidence="7" type="ORF">EAG_14344</name>
</gene>
<dbReference type="STRING" id="104421.E2AZW5"/>
<dbReference type="SMART" id="SM00847">
    <property type="entry name" value="HA2"/>
    <property type="match status" value="1"/>
</dbReference>
<dbReference type="PANTHER" id="PTHR18934:SF113">
    <property type="entry name" value="ATP-DEPENDENT RNA HELICASE TDRD9"/>
    <property type="match status" value="1"/>
</dbReference>
<sequence length="1208" mass="139605">MSDNLVDSILNMYKSTTPFKIVMPCPTSRKEVRDDKVLFHAESHTKNSTESETDYVKEYRQKSDEEYLRVKHNLIFNKNNLLDNMSEVSGFEEERFKQGNTAQIYKTYNFAYRPKTNLPIISMRDKIVSMIDSNSVVVIRGSTGCGKTTQVPQFILDAAFEKNQHCNIVVTQPRRIAALSIAKRVSQEREWPVGTLVGYQMGLIKNICRDTRITYCTTGVLLHKLINRKHMMEYTHVILDEVHERDEDMDFLLLVVKKLLRTNSTEVKVILMSATIDVDKFATYFSSPMENKLVSAPIIDIPQRSLYNVSIYYIDEMENLGNIPKITNDTPSFTYDMAEFCARIIFIFDRIDENSNDSESIYERHAVLIFLPGLPEIEELRSELLSKKYADANWDIIILHSLISTEDQENIFKKPPKDFRRIILSTNIAESSVTVPDIKYVIDFCLTKLLMTDSRSNYQQLQLCWASKSNCQQRAGRAGRLMDGRVYRMVPRSFYETVLPEETIPEMLRTPLANIILKTKILNLGEPKALLALSLDPPNLSNLRNTMLLLKEVGALFDSGQNLQEFDGELTSLGRVMAALPLDIRVSKLIVLGHIFSILQDAIIIAATMSVKDIFNIDFHELESTYNEKLYWAAKSDSDSIACLNAFKVWRNDKANRFITNQREEREWAKRKSLRVKSLREIDAFIAELTMKLRPFGITETMGCNKSTWEKLHIDRTFIIKIIIAGAFYPNYFVKFPHKVENYKHNIEKLLSFRDPMNTVILRGWPLHQPGSLYSKRFQEIFGQHLRLENHEDITVSFDGSSRVYIEYEGKNRVLDNYWFVQNCLKMKQCRIPIEIKLLSEIDARHRAETLGLTKDYGKIVFPPSDPQEPPHKRYMYDKKPYPKLPKQSEYHSKVILQGPFSPIETQLVHLANMGTSKVVTVDITSVNSVLLDTCIDNPRGFILVAQNISQSAKNIAHLTLRNTTLLPNMPGLASLITLIFTPYMELRRNPLGTYYTGALCGLGFDPSTGRSLFPEHDLQIIFDIEITMNDLRMINKLRHWMNVAMHFNETDHIDEETQNELTIKCQNQIKNAFKEVIYKPRKTQDPVIINNFNKWDLYDGTLFLEPAGETLRKSSIYRLHKALELNEKNDKLEEIIKHLLELEFLAYEDPREKSIAPVYCKLCQIEVYGIIDLRAHLCSEQHTTKQQMIDTTEFGEDLQSLLSKMRL</sequence>
<dbReference type="GO" id="GO:0004386">
    <property type="term" value="F:helicase activity"/>
    <property type="evidence" value="ECO:0007669"/>
    <property type="project" value="UniProtKB-KW"/>
</dbReference>
<dbReference type="Pfam" id="PF04408">
    <property type="entry name" value="WHD_HA2"/>
    <property type="match status" value="1"/>
</dbReference>
<dbReference type="InterPro" id="IPR048333">
    <property type="entry name" value="HA2_WH"/>
</dbReference>
<dbReference type="FunCoup" id="E2AZW5">
    <property type="interactions" value="135"/>
</dbReference>
<dbReference type="InterPro" id="IPR014001">
    <property type="entry name" value="Helicase_ATP-bd"/>
</dbReference>
<keyword evidence="7" id="KW-0347">Helicase</keyword>
<dbReference type="PROSITE" id="PS51192">
    <property type="entry name" value="HELICASE_ATP_BIND_1"/>
    <property type="match status" value="1"/>
</dbReference>
<evidence type="ECO:0000313" key="8">
    <source>
        <dbReference type="Proteomes" id="UP000000311"/>
    </source>
</evidence>
<evidence type="ECO:0000313" key="7">
    <source>
        <dbReference type="EMBL" id="EFN61014.1"/>
    </source>
</evidence>
<comment type="subcellular location">
    <subcellularLocation>
        <location evidence="1">Cytoplasm</location>
    </subcellularLocation>
</comment>
<keyword evidence="3" id="KW-0547">Nucleotide-binding</keyword>
<dbReference type="PROSITE" id="PS51194">
    <property type="entry name" value="HELICASE_CTER"/>
    <property type="match status" value="1"/>
</dbReference>
<dbReference type="PANTHER" id="PTHR18934">
    <property type="entry name" value="ATP-DEPENDENT RNA HELICASE"/>
    <property type="match status" value="1"/>
</dbReference>
<dbReference type="Pfam" id="PF00270">
    <property type="entry name" value="DEAD"/>
    <property type="match status" value="1"/>
</dbReference>